<feature type="domain" description="Transposable element P transposase-like GTP-binding insertion" evidence="1">
    <location>
        <begin position="13"/>
        <end position="88"/>
    </location>
</feature>
<reference evidence="2" key="1">
    <citation type="journal article" date="2020" name="Cell">
        <title>Large-Scale Comparative Analyses of Tick Genomes Elucidate Their Genetic Diversity and Vector Capacities.</title>
        <authorList>
            <consortium name="Tick Genome and Microbiome Consortium (TIGMIC)"/>
            <person name="Jia N."/>
            <person name="Wang J."/>
            <person name="Shi W."/>
            <person name="Du L."/>
            <person name="Sun Y."/>
            <person name="Zhan W."/>
            <person name="Jiang J.F."/>
            <person name="Wang Q."/>
            <person name="Zhang B."/>
            <person name="Ji P."/>
            <person name="Bell-Sakyi L."/>
            <person name="Cui X.M."/>
            <person name="Yuan T.T."/>
            <person name="Jiang B.G."/>
            <person name="Yang W.F."/>
            <person name="Lam T.T."/>
            <person name="Chang Q.C."/>
            <person name="Ding S.J."/>
            <person name="Wang X.J."/>
            <person name="Zhu J.G."/>
            <person name="Ruan X.D."/>
            <person name="Zhao L."/>
            <person name="Wei J.T."/>
            <person name="Ye R.Z."/>
            <person name="Que T.C."/>
            <person name="Du C.H."/>
            <person name="Zhou Y.H."/>
            <person name="Cheng J.X."/>
            <person name="Dai P.F."/>
            <person name="Guo W.B."/>
            <person name="Han X.H."/>
            <person name="Huang E.J."/>
            <person name="Li L.F."/>
            <person name="Wei W."/>
            <person name="Gao Y.C."/>
            <person name="Liu J.Z."/>
            <person name="Shao H.Z."/>
            <person name="Wang X."/>
            <person name="Wang C.C."/>
            <person name="Yang T.C."/>
            <person name="Huo Q.B."/>
            <person name="Li W."/>
            <person name="Chen H.Y."/>
            <person name="Chen S.E."/>
            <person name="Zhou L.G."/>
            <person name="Ni X.B."/>
            <person name="Tian J.H."/>
            <person name="Sheng Y."/>
            <person name="Liu T."/>
            <person name="Pan Y.S."/>
            <person name="Xia L.Y."/>
            <person name="Li J."/>
            <person name="Zhao F."/>
            <person name="Cao W.C."/>
        </authorList>
    </citation>
    <scope>NUCLEOTIDE SEQUENCE</scope>
    <source>
        <strain evidence="2">Rmic-2018</strain>
    </source>
</reference>
<proteinExistence type="predicted"/>
<dbReference type="InterPro" id="IPR048366">
    <property type="entry name" value="TNP-like_GBD"/>
</dbReference>
<dbReference type="PANTHER" id="PTHR48257">
    <property type="match status" value="1"/>
</dbReference>
<dbReference type="PANTHER" id="PTHR48257:SF1">
    <property type="match status" value="1"/>
</dbReference>
<dbReference type="Proteomes" id="UP000821866">
    <property type="component" value="Chromosome 8"/>
</dbReference>
<dbReference type="EMBL" id="JABSTU010000010">
    <property type="protein sequence ID" value="KAH8019691.1"/>
    <property type="molecule type" value="Genomic_DNA"/>
</dbReference>
<evidence type="ECO:0000313" key="2">
    <source>
        <dbReference type="EMBL" id="KAH8019691.1"/>
    </source>
</evidence>
<dbReference type="VEuPathDB" id="VectorBase:LOC119176982"/>
<name>A0A9J6DCG6_RHIMP</name>
<gene>
    <name evidence="2" type="ORF">HPB51_021013</name>
</gene>
<reference evidence="2" key="2">
    <citation type="submission" date="2021-09" db="EMBL/GenBank/DDBJ databases">
        <authorList>
            <person name="Jia N."/>
            <person name="Wang J."/>
            <person name="Shi W."/>
            <person name="Du L."/>
            <person name="Sun Y."/>
            <person name="Zhan W."/>
            <person name="Jiang J."/>
            <person name="Wang Q."/>
            <person name="Zhang B."/>
            <person name="Ji P."/>
            <person name="Sakyi L.B."/>
            <person name="Cui X."/>
            <person name="Yuan T."/>
            <person name="Jiang B."/>
            <person name="Yang W."/>
            <person name="Lam T.T.-Y."/>
            <person name="Chang Q."/>
            <person name="Ding S."/>
            <person name="Wang X."/>
            <person name="Zhu J."/>
            <person name="Ruan X."/>
            <person name="Zhao L."/>
            <person name="Wei J."/>
            <person name="Que T."/>
            <person name="Du C."/>
            <person name="Cheng J."/>
            <person name="Dai P."/>
            <person name="Han X."/>
            <person name="Huang E."/>
            <person name="Gao Y."/>
            <person name="Liu J."/>
            <person name="Shao H."/>
            <person name="Ye R."/>
            <person name="Li L."/>
            <person name="Wei W."/>
            <person name="Wang X."/>
            <person name="Wang C."/>
            <person name="Huo Q."/>
            <person name="Li W."/>
            <person name="Guo W."/>
            <person name="Chen H."/>
            <person name="Chen S."/>
            <person name="Zhou L."/>
            <person name="Zhou L."/>
            <person name="Ni X."/>
            <person name="Tian J."/>
            <person name="Zhou Y."/>
            <person name="Sheng Y."/>
            <person name="Liu T."/>
            <person name="Pan Y."/>
            <person name="Xia L."/>
            <person name="Li J."/>
            <person name="Zhao F."/>
            <person name="Cao W."/>
        </authorList>
    </citation>
    <scope>NUCLEOTIDE SEQUENCE</scope>
    <source>
        <strain evidence="2">Rmic-2018</strain>
        <tissue evidence="2">Larvae</tissue>
    </source>
</reference>
<dbReference type="AlphaFoldDB" id="A0A9J6DCG6"/>
<protein>
    <recommendedName>
        <fullName evidence="1">Transposable element P transposase-like GTP-binding insertion domain-containing protein</fullName>
    </recommendedName>
</protein>
<accession>A0A9J6DCG6</accession>
<sequence length="281" mass="31385">MQQGSVSKPVRFLTRKHVFPSSIKAMNVHKAVQLFSPAVTAALKLLKEQAGHTSDITFADAGPTIEFMDTVHRWFVLMDVSNCVQHIHKNMPDCKQYESASYERLVWLMSSFLEYLEDLRRDCQPKQFLTKETYHALMLTTMSNVECTKYLLDVLSFKFVLTRKFSSDPIESFFGWIRRSAGSNDQTDVRSVLSGVEKALKTGLISASKTSNVVDSSSHGSDALKVTSKQKEVQASQFPVEARKLLDDLLRSPASLLPTVDTAALAMVGGFVARVIQEKIA</sequence>
<organism evidence="2 3">
    <name type="scientific">Rhipicephalus microplus</name>
    <name type="common">Cattle tick</name>
    <name type="synonym">Boophilus microplus</name>
    <dbReference type="NCBI Taxonomy" id="6941"/>
    <lineage>
        <taxon>Eukaryota</taxon>
        <taxon>Metazoa</taxon>
        <taxon>Ecdysozoa</taxon>
        <taxon>Arthropoda</taxon>
        <taxon>Chelicerata</taxon>
        <taxon>Arachnida</taxon>
        <taxon>Acari</taxon>
        <taxon>Parasitiformes</taxon>
        <taxon>Ixodida</taxon>
        <taxon>Ixodoidea</taxon>
        <taxon>Ixodidae</taxon>
        <taxon>Rhipicephalinae</taxon>
        <taxon>Rhipicephalus</taxon>
        <taxon>Boophilus</taxon>
    </lineage>
</organism>
<evidence type="ECO:0000259" key="1">
    <source>
        <dbReference type="Pfam" id="PF21788"/>
    </source>
</evidence>
<comment type="caution">
    <text evidence="2">The sequence shown here is derived from an EMBL/GenBank/DDBJ whole genome shotgun (WGS) entry which is preliminary data.</text>
</comment>
<evidence type="ECO:0000313" key="3">
    <source>
        <dbReference type="Proteomes" id="UP000821866"/>
    </source>
</evidence>
<dbReference type="Pfam" id="PF21788">
    <property type="entry name" value="TNP-like_GBD"/>
    <property type="match status" value="1"/>
</dbReference>
<keyword evidence="3" id="KW-1185">Reference proteome</keyword>